<keyword evidence="2 5" id="KW-0500">Molybdenum</keyword>
<dbReference type="AlphaFoldDB" id="A0A1H0SQE8"/>
<feature type="chain" id="PRO_5039208896" evidence="6">
    <location>
        <begin position="22"/>
        <end position="258"/>
    </location>
</feature>
<evidence type="ECO:0000256" key="2">
    <source>
        <dbReference type="ARBA" id="ARBA00022505"/>
    </source>
</evidence>
<dbReference type="Gene3D" id="3.40.190.10">
    <property type="entry name" value="Periplasmic binding protein-like II"/>
    <property type="match status" value="2"/>
</dbReference>
<reference evidence="7 8" key="1">
    <citation type="submission" date="2016-10" db="EMBL/GenBank/DDBJ databases">
        <authorList>
            <person name="de Groot N.N."/>
        </authorList>
    </citation>
    <scope>NUCLEOTIDE SEQUENCE [LARGE SCALE GENOMIC DNA]</scope>
    <source>
        <strain evidence="7 8">DSM 12272</strain>
    </source>
</reference>
<feature type="binding site" evidence="5">
    <location>
        <position position="147"/>
    </location>
    <ligand>
        <name>molybdate</name>
        <dbReference type="ChEBI" id="CHEBI:36264"/>
    </ligand>
</feature>
<dbReference type="FunFam" id="3.40.190.10:FF:000035">
    <property type="entry name" value="Molybdate ABC transporter substrate-binding protein"/>
    <property type="match status" value="1"/>
</dbReference>
<dbReference type="Proteomes" id="UP000198597">
    <property type="component" value="Unassembled WGS sequence"/>
</dbReference>
<dbReference type="GO" id="GO:1901359">
    <property type="term" value="F:tungstate binding"/>
    <property type="evidence" value="ECO:0007669"/>
    <property type="project" value="UniProtKB-ARBA"/>
</dbReference>
<dbReference type="GO" id="GO:0015689">
    <property type="term" value="P:molybdate ion transport"/>
    <property type="evidence" value="ECO:0007669"/>
    <property type="project" value="InterPro"/>
</dbReference>
<sequence length="258" mass="28642">MRKKVVIILMIGLLSSISGCANKEINGKKDEITISVAASLTEPINKIKEEYESANNVKINVNTGGSGTLKRQISEGADVDIFFSANEKFMNDLINEELVLKEEVCSPLRNSLVLVENNAVSEKINKFDDLIGLNKKIALGEIETVPAGEYAKEALSNMNLWKGIETNVVYGKDVKAVKTYVESGDADFGFIYKSDAKDLKDSQIVLEVPSKNHKEIIYVLAPIKSSKNHKENIKIIEFITSNRGKEIFEEYGFNMGDK</sequence>
<feature type="signal peptide" evidence="6">
    <location>
        <begin position="1"/>
        <end position="21"/>
    </location>
</feature>
<keyword evidence="8" id="KW-1185">Reference proteome</keyword>
<evidence type="ECO:0000256" key="1">
    <source>
        <dbReference type="ARBA" id="ARBA00009175"/>
    </source>
</evidence>
<dbReference type="InterPro" id="IPR050682">
    <property type="entry name" value="ModA/WtpA"/>
</dbReference>
<dbReference type="NCBIfam" id="TIGR01256">
    <property type="entry name" value="modA"/>
    <property type="match status" value="1"/>
</dbReference>
<feature type="binding site" evidence="5">
    <location>
        <position position="174"/>
    </location>
    <ligand>
        <name>molybdate</name>
        <dbReference type="ChEBI" id="CHEBI:36264"/>
    </ligand>
</feature>
<organism evidence="7 8">
    <name type="scientific">Clostridium gasigenes</name>
    <dbReference type="NCBI Taxonomy" id="94869"/>
    <lineage>
        <taxon>Bacteria</taxon>
        <taxon>Bacillati</taxon>
        <taxon>Bacillota</taxon>
        <taxon>Clostridia</taxon>
        <taxon>Eubacteriales</taxon>
        <taxon>Clostridiaceae</taxon>
        <taxon>Clostridium</taxon>
    </lineage>
</organism>
<keyword evidence="3 5" id="KW-0479">Metal-binding</keyword>
<feature type="binding site" evidence="5">
    <location>
        <position position="39"/>
    </location>
    <ligand>
        <name>molybdate</name>
        <dbReference type="ChEBI" id="CHEBI:36264"/>
    </ligand>
</feature>
<dbReference type="SUPFAM" id="SSF53850">
    <property type="entry name" value="Periplasmic binding protein-like II"/>
    <property type="match status" value="1"/>
</dbReference>
<dbReference type="GO" id="GO:0046872">
    <property type="term" value="F:metal ion binding"/>
    <property type="evidence" value="ECO:0007669"/>
    <property type="project" value="UniProtKB-KW"/>
</dbReference>
<dbReference type="PIRSF" id="PIRSF004846">
    <property type="entry name" value="ModA"/>
    <property type="match status" value="1"/>
</dbReference>
<dbReference type="RefSeq" id="WP_089969303.1">
    <property type="nucleotide sequence ID" value="NZ_FNJM01000005.1"/>
</dbReference>
<gene>
    <name evidence="7" type="ORF">SAMN04488529_105152</name>
</gene>
<dbReference type="PANTHER" id="PTHR30632">
    <property type="entry name" value="MOLYBDATE-BINDING PERIPLASMIC PROTEIN"/>
    <property type="match status" value="1"/>
</dbReference>
<dbReference type="Pfam" id="PF13531">
    <property type="entry name" value="SBP_bac_11"/>
    <property type="match status" value="1"/>
</dbReference>
<dbReference type="STRING" id="94869.SAMN04488529_105152"/>
<dbReference type="PROSITE" id="PS51257">
    <property type="entry name" value="PROKAR_LIPOPROTEIN"/>
    <property type="match status" value="1"/>
</dbReference>
<keyword evidence="4 6" id="KW-0732">Signal</keyword>
<dbReference type="OrthoDB" id="9785015at2"/>
<name>A0A1H0SQE8_9CLOT</name>
<proteinExistence type="inferred from homology"/>
<evidence type="ECO:0000256" key="5">
    <source>
        <dbReference type="PIRSR" id="PIRSR004846-1"/>
    </source>
</evidence>
<evidence type="ECO:0000256" key="4">
    <source>
        <dbReference type="ARBA" id="ARBA00022729"/>
    </source>
</evidence>
<accession>A0A1H0SQE8</accession>
<dbReference type="InterPro" id="IPR005950">
    <property type="entry name" value="ModA"/>
</dbReference>
<feature type="binding site" evidence="5">
    <location>
        <position position="192"/>
    </location>
    <ligand>
        <name>molybdate</name>
        <dbReference type="ChEBI" id="CHEBI:36264"/>
    </ligand>
</feature>
<evidence type="ECO:0000313" key="8">
    <source>
        <dbReference type="Proteomes" id="UP000198597"/>
    </source>
</evidence>
<evidence type="ECO:0000256" key="6">
    <source>
        <dbReference type="SAM" id="SignalP"/>
    </source>
</evidence>
<feature type="binding site" evidence="5">
    <location>
        <position position="66"/>
    </location>
    <ligand>
        <name>molybdate</name>
        <dbReference type="ChEBI" id="CHEBI:36264"/>
    </ligand>
</feature>
<evidence type="ECO:0000313" key="7">
    <source>
        <dbReference type="EMBL" id="SDP43458.1"/>
    </source>
</evidence>
<dbReference type="EMBL" id="FNJM01000005">
    <property type="protein sequence ID" value="SDP43458.1"/>
    <property type="molecule type" value="Genomic_DNA"/>
</dbReference>
<dbReference type="GO" id="GO:0030973">
    <property type="term" value="F:molybdate ion binding"/>
    <property type="evidence" value="ECO:0007669"/>
    <property type="project" value="TreeGrafter"/>
</dbReference>
<comment type="similarity">
    <text evidence="1">Belongs to the bacterial solute-binding protein ModA family.</text>
</comment>
<dbReference type="PANTHER" id="PTHR30632:SF0">
    <property type="entry name" value="SULFATE-BINDING PROTEIN"/>
    <property type="match status" value="1"/>
</dbReference>
<protein>
    <submittedName>
        <fullName evidence="7">Molybdate transport system substrate-binding protein</fullName>
    </submittedName>
</protein>
<evidence type="ECO:0000256" key="3">
    <source>
        <dbReference type="ARBA" id="ARBA00022723"/>
    </source>
</evidence>